<dbReference type="RefSeq" id="YP_010084785.1">
    <property type="nucleotide sequence ID" value="NC_055165.1"/>
</dbReference>
<reference evidence="1" key="2">
    <citation type="journal article" date="2017" name="Sci. Rep.">
        <title>Characterization of a new member of Iridoviridae, Shrimp hemocyte iridescent virus (SHIV), found in white leg shrimp (Litopenaeus vannamei).</title>
        <authorList>
            <person name="Qiu L."/>
            <person name="Chen M.M."/>
            <person name="Wan X.Y."/>
            <person name="Li C."/>
            <person name="Zhang Q.L."/>
            <person name="Wang R.Y."/>
            <person name="Cheng D.Y."/>
            <person name="Dong X."/>
            <person name="Yang B."/>
            <person name="Wang X.H."/>
            <person name="Xiang J.H."/>
            <person name="Huang J."/>
        </authorList>
    </citation>
    <scope>NUCLEOTIDE SEQUENCE [LARGE SCALE GENOMIC DNA]</scope>
    <source>
        <strain evidence="1">20141215</strain>
    </source>
</reference>
<name>A0A291B0M2_9VIRU</name>
<dbReference type="KEGG" id="vg:65099805"/>
<dbReference type="Proteomes" id="UP000297192">
    <property type="component" value="Segment"/>
</dbReference>
<accession>A0A291B0M2</accession>
<protein>
    <submittedName>
        <fullName evidence="1">Uncharacterized protein</fullName>
    </submittedName>
</protein>
<sequence>VYVDNSFASRKKSKIEYNTFIQSGNEVTIDTSTNPRWLYILCWVKLKNYHHSTILFRNDVRKRFNSKRNISRININEALGQVDSTFILMGDVKIENMTIDSVTILVENFGKYNTTLPITFTAFDNDPEFGVEKIVIV</sequence>
<gene>
    <name evidence="1" type="primary">33R</name>
</gene>
<proteinExistence type="predicted"/>
<keyword evidence="2" id="KW-1185">Reference proteome</keyword>
<reference evidence="1" key="1">
    <citation type="journal article" date="2017" name="Arch. Virol.">
        <title>Complete genome sequence of shrimp hemocyte iridescent virus (SHIV) isolated from white leg shrimp, Litopenaeus vannamei.</title>
        <authorList>
            <person name="Qiu L."/>
            <person name="Chen M.M."/>
            <person name="Wang R.Y."/>
            <person name="Wan X.Y."/>
            <person name="Li C."/>
            <person name="Zhang Q.L."/>
            <person name="Dong X."/>
            <person name="Yang B."/>
            <person name="Xiang J.H."/>
            <person name="Huang J."/>
        </authorList>
    </citation>
    <scope>NUCLEOTIDE SEQUENCE [LARGE SCALE GENOMIC DNA]</scope>
    <source>
        <strain evidence="1">20141215</strain>
    </source>
</reference>
<feature type="non-terminal residue" evidence="1">
    <location>
        <position position="1"/>
    </location>
</feature>
<dbReference type="GeneID" id="65099805"/>
<dbReference type="EMBL" id="MF599468">
    <property type="protein sequence ID" value="ATE87042.1"/>
    <property type="molecule type" value="Genomic_DNA"/>
</dbReference>
<evidence type="ECO:0000313" key="2">
    <source>
        <dbReference type="Proteomes" id="UP000297192"/>
    </source>
</evidence>
<evidence type="ECO:0000313" key="1">
    <source>
        <dbReference type="EMBL" id="ATE87042.1"/>
    </source>
</evidence>
<organism evidence="1">
    <name type="scientific">Shrimp hemocyte iridescent virus</name>
    <dbReference type="NCBI Taxonomy" id="2039780"/>
    <lineage>
        <taxon>Viruses</taxon>
        <taxon>Varidnaviria</taxon>
        <taxon>Bamfordvirae</taxon>
        <taxon>Nucleocytoviricota</taxon>
        <taxon>Megaviricetes</taxon>
        <taxon>Pimascovirales</taxon>
        <taxon>Pimascovirales incertae sedis</taxon>
        <taxon>Iridoviridae</taxon>
        <taxon>Betairidovirinae</taxon>
        <taxon>Decapodiridovirus</taxon>
        <taxon>Decapodiridovirus litopenaeus1</taxon>
        <taxon>Decapod iridescent virus 1</taxon>
    </lineage>
</organism>